<accession>A0ABX1PKD1</accession>
<evidence type="ECO:0000259" key="2">
    <source>
        <dbReference type="Pfam" id="PF08862"/>
    </source>
</evidence>
<keyword evidence="4" id="KW-1185">Reference proteome</keyword>
<feature type="domain" description="DUF1829" evidence="2">
    <location>
        <begin position="161"/>
        <end position="240"/>
    </location>
</feature>
<dbReference type="Proteomes" id="UP000615989">
    <property type="component" value="Unassembled WGS sequence"/>
</dbReference>
<gene>
    <name evidence="3" type="ORF">GO606_06305</name>
</gene>
<protein>
    <submittedName>
        <fullName evidence="3">DUF1828 domain-containing protein</fullName>
    </submittedName>
</protein>
<evidence type="ECO:0000313" key="3">
    <source>
        <dbReference type="EMBL" id="NMG24348.1"/>
    </source>
</evidence>
<dbReference type="InterPro" id="IPR014961">
    <property type="entry name" value="DUF1829"/>
</dbReference>
<proteinExistence type="predicted"/>
<feature type="domain" description="DUF1828" evidence="1">
    <location>
        <begin position="30"/>
        <end position="119"/>
    </location>
</feature>
<dbReference type="Pfam" id="PF08862">
    <property type="entry name" value="DUF1829"/>
    <property type="match status" value="1"/>
</dbReference>
<dbReference type="EMBL" id="WTVG01000012">
    <property type="protein sequence ID" value="NMG24348.1"/>
    <property type="molecule type" value="Genomic_DNA"/>
</dbReference>
<dbReference type="InterPro" id="IPR014960">
    <property type="entry name" value="DUF1828"/>
</dbReference>
<evidence type="ECO:0000259" key="1">
    <source>
        <dbReference type="Pfam" id="PF08861"/>
    </source>
</evidence>
<organism evidence="3 4">
    <name type="scientific">Aromatoleum anaerobium</name>
    <dbReference type="NCBI Taxonomy" id="182180"/>
    <lineage>
        <taxon>Bacteria</taxon>
        <taxon>Pseudomonadati</taxon>
        <taxon>Pseudomonadota</taxon>
        <taxon>Betaproteobacteria</taxon>
        <taxon>Rhodocyclales</taxon>
        <taxon>Rhodocyclaceae</taxon>
        <taxon>Aromatoleum</taxon>
    </lineage>
</organism>
<name>A0ABX1PKD1_9RHOO</name>
<dbReference type="Pfam" id="PF08861">
    <property type="entry name" value="DUF1828"/>
    <property type="match status" value="1"/>
</dbReference>
<sequence length="250" mass="27819">MNCTALARQFAFDCTPLRGLHGEPVFELGTPFSFDDGTAICLYVINRAPLVEINDEALALHHLSGMGLDPWNPRRMTALRERIHPFGVTLCNNGALSLLAQESQLGWHVPRFISAELAVAQWAREQMGGTEESRNLAEEVEMYLRAWRPHADLIRHPRQRGISGHEHQFDFLQNDELIDVITPHHNATGGLMRKLVDVLNAGDESAPKVRVIVDDRTDPARAGIEMQIIASLAKAMPLSKLLERVHSGSA</sequence>
<comment type="caution">
    <text evidence="3">The sequence shown here is derived from an EMBL/GenBank/DDBJ whole genome shotgun (WGS) entry which is preliminary data.</text>
</comment>
<reference evidence="3" key="1">
    <citation type="submission" date="2019-12" db="EMBL/GenBank/DDBJ databases">
        <title>Comparative genomics gives insights into the taxonomy of the Azoarcus-Aromatoleum group and reveals separate origins of nif in the plant-associated Azoarcus and non-plant-associated Aromatoleum sub-groups.</title>
        <authorList>
            <person name="Lafos M."/>
            <person name="Maluk M."/>
            <person name="Batista M."/>
            <person name="Junghare M."/>
            <person name="Carmona M."/>
            <person name="Faoro H."/>
            <person name="Cruz L.M."/>
            <person name="Battistoni F."/>
            <person name="De Souza E."/>
            <person name="Pedrosa F."/>
            <person name="Chen W.-M."/>
            <person name="Poole P.S."/>
            <person name="Dixon R.A."/>
            <person name="James E.K."/>
        </authorList>
    </citation>
    <scope>NUCLEOTIDE SEQUENCE</scope>
    <source>
        <strain evidence="3">LuFRes1</strain>
    </source>
</reference>
<evidence type="ECO:0000313" key="4">
    <source>
        <dbReference type="Proteomes" id="UP000615989"/>
    </source>
</evidence>